<accession>A0A813EIX1</accession>
<dbReference type="EMBL" id="CAJNNV010012417">
    <property type="protein sequence ID" value="CAE8600756.1"/>
    <property type="molecule type" value="Genomic_DNA"/>
</dbReference>
<feature type="transmembrane region" description="Helical" evidence="1">
    <location>
        <begin position="104"/>
        <end position="125"/>
    </location>
</feature>
<name>A0A813EIX1_POLGL</name>
<evidence type="ECO:0000313" key="3">
    <source>
        <dbReference type="Proteomes" id="UP000654075"/>
    </source>
</evidence>
<dbReference type="OrthoDB" id="198735at2759"/>
<evidence type="ECO:0000313" key="2">
    <source>
        <dbReference type="EMBL" id="CAE8600756.1"/>
    </source>
</evidence>
<dbReference type="Proteomes" id="UP000654075">
    <property type="component" value="Unassembled WGS sequence"/>
</dbReference>
<keyword evidence="1" id="KW-0812">Transmembrane</keyword>
<dbReference type="AlphaFoldDB" id="A0A813EIX1"/>
<keyword evidence="1" id="KW-0472">Membrane</keyword>
<evidence type="ECO:0000256" key="1">
    <source>
        <dbReference type="SAM" id="Phobius"/>
    </source>
</evidence>
<keyword evidence="1" id="KW-1133">Transmembrane helix</keyword>
<keyword evidence="3" id="KW-1185">Reference proteome</keyword>
<protein>
    <submittedName>
        <fullName evidence="2">Uncharacterized protein</fullName>
    </submittedName>
</protein>
<proteinExistence type="predicted"/>
<comment type="caution">
    <text evidence="2">The sequence shown here is derived from an EMBL/GenBank/DDBJ whole genome shotgun (WGS) entry which is preliminary data.</text>
</comment>
<reference evidence="2" key="1">
    <citation type="submission" date="2021-02" db="EMBL/GenBank/DDBJ databases">
        <authorList>
            <person name="Dougan E. K."/>
            <person name="Rhodes N."/>
            <person name="Thang M."/>
            <person name="Chan C."/>
        </authorList>
    </citation>
    <scope>NUCLEOTIDE SEQUENCE</scope>
</reference>
<organism evidence="2 3">
    <name type="scientific">Polarella glacialis</name>
    <name type="common">Dinoflagellate</name>
    <dbReference type="NCBI Taxonomy" id="89957"/>
    <lineage>
        <taxon>Eukaryota</taxon>
        <taxon>Sar</taxon>
        <taxon>Alveolata</taxon>
        <taxon>Dinophyceae</taxon>
        <taxon>Suessiales</taxon>
        <taxon>Suessiaceae</taxon>
        <taxon>Polarella</taxon>
    </lineage>
</organism>
<sequence>MALRAAQPLRFRVARVLRAGGADDAKPRWTLPEADYHKYTYQPSIPDKHFNIGHWNYAPITMWLRARRPAMERVIGDSWSTLKATGSAVWSPVQGNMDKNLPGFGYKFLGLVGALIGYNFAVMYVTSRTEAWMFLEKIRLYALGDQLVQKGFFMSDAEDADNRQGAYGHTVERLNELWDGALADATEARSFDRLCEHLAVDPAKLPIHDIPAPISWRFSMMPYGRDDPDAQTFSFAPVDSPASSNYFLLDLGSTGDYIDRQDNKPNPIRKGRHMYTAAYMPPTK</sequence>
<gene>
    <name evidence="2" type="ORF">PGLA1383_LOCUS19063</name>
</gene>